<dbReference type="InterPro" id="IPR045584">
    <property type="entry name" value="Pilin-like"/>
</dbReference>
<dbReference type="InterPro" id="IPR012902">
    <property type="entry name" value="N_methyl_site"/>
</dbReference>
<reference evidence="2 3" key="1">
    <citation type="journal article" date="2005" name="Int. J. Syst. Evol. Microbiol.">
        <title>Nitrincola lacisaponensis gen. nov., sp. nov., a novel alkaliphilic bacterium isolated from an alkaline, saline lake.</title>
        <authorList>
            <person name="Dimitriu P.A."/>
            <person name="Shukla S.K."/>
            <person name="Conradt J."/>
            <person name="Marquez M.C."/>
            <person name="Ventosa A."/>
            <person name="Maglia A."/>
            <person name="Peyton B.M."/>
            <person name="Pinkart H.C."/>
            <person name="Mormile M.R."/>
        </authorList>
    </citation>
    <scope>NUCLEOTIDE SEQUENCE [LARGE SCALE GENOMIC DNA]</scope>
    <source>
        <strain evidence="2 3">4CA</strain>
    </source>
</reference>
<dbReference type="SUPFAM" id="SSF54523">
    <property type="entry name" value="Pili subunits"/>
    <property type="match status" value="1"/>
</dbReference>
<evidence type="ECO:0000313" key="3">
    <source>
        <dbReference type="Proteomes" id="UP000027318"/>
    </source>
</evidence>
<keyword evidence="3" id="KW-1185">Reference proteome</keyword>
<dbReference type="NCBIfam" id="TIGR02532">
    <property type="entry name" value="IV_pilin_GFxxxE"/>
    <property type="match status" value="1"/>
</dbReference>
<organism evidence="2 3">
    <name type="scientific">Nitrincola lacisaponensis</name>
    <dbReference type="NCBI Taxonomy" id="267850"/>
    <lineage>
        <taxon>Bacteria</taxon>
        <taxon>Pseudomonadati</taxon>
        <taxon>Pseudomonadota</taxon>
        <taxon>Gammaproteobacteria</taxon>
        <taxon>Oceanospirillales</taxon>
        <taxon>Oceanospirillaceae</taxon>
        <taxon>Nitrincola</taxon>
    </lineage>
</organism>
<dbReference type="RefSeq" id="WP_036543998.1">
    <property type="nucleotide sequence ID" value="NZ_JMSZ01000016.1"/>
</dbReference>
<dbReference type="Proteomes" id="UP000027318">
    <property type="component" value="Unassembled WGS sequence"/>
</dbReference>
<comment type="caution">
    <text evidence="2">The sequence shown here is derived from an EMBL/GenBank/DDBJ whole genome shotgun (WGS) entry which is preliminary data.</text>
</comment>
<keyword evidence="1" id="KW-0812">Transmembrane</keyword>
<dbReference type="Pfam" id="PF07963">
    <property type="entry name" value="N_methyl"/>
    <property type="match status" value="1"/>
</dbReference>
<dbReference type="EMBL" id="JMSZ01000016">
    <property type="protein sequence ID" value="KDE40077.1"/>
    <property type="molecule type" value="Genomic_DNA"/>
</dbReference>
<gene>
    <name evidence="2" type="ORF">ADINL_0669</name>
</gene>
<dbReference type="Gene3D" id="3.30.700.10">
    <property type="entry name" value="Glycoprotein, Type 4 Pilin"/>
    <property type="match status" value="1"/>
</dbReference>
<keyword evidence="1" id="KW-0472">Membrane</keyword>
<dbReference type="PROSITE" id="PS00409">
    <property type="entry name" value="PROKAR_NTER_METHYL"/>
    <property type="match status" value="1"/>
</dbReference>
<feature type="transmembrane region" description="Helical" evidence="1">
    <location>
        <begin position="12"/>
        <end position="35"/>
    </location>
</feature>
<evidence type="ECO:0000313" key="2">
    <source>
        <dbReference type="EMBL" id="KDE40077.1"/>
    </source>
</evidence>
<accession>A0A063Y6M8</accession>
<keyword evidence="1" id="KW-1133">Transmembrane helix</keyword>
<proteinExistence type="predicted"/>
<sequence>MTGCHHNQHGFTLIELILVIVLLGILGTVTIGILLQPIQAFQDQSRRASLVAEADRILTRMTREVRMALPNSVRITTSGSDQFLEFIPTQGGGRYRAQADLSDINNPVGESLNFTSSVTRFDVLGGVLGHINPGDYLVIFNANVDPDSSANAYRGDNRTRLQTGSSQSQLIFEAIEFPFPSLNAQRFDLIPATGPVTYACRNNQLIRYTGYGFQVQQPTGLNNGQLMASRLQRCEFSYLPGDHIRNGLVTLRLSISEADETVELLYQAQVMNTP</sequence>
<dbReference type="AlphaFoldDB" id="A0A063Y6M8"/>
<dbReference type="STRING" id="267850.ADINL_0669"/>
<protein>
    <submittedName>
        <fullName evidence="2">MSHA biogenesis protein MshO</fullName>
    </submittedName>
</protein>
<dbReference type="OrthoDB" id="9788802at2"/>
<name>A0A063Y6M8_9GAMM</name>
<evidence type="ECO:0000256" key="1">
    <source>
        <dbReference type="SAM" id="Phobius"/>
    </source>
</evidence>